<comment type="caution">
    <text evidence="2">The sequence shown here is derived from an EMBL/GenBank/DDBJ whole genome shotgun (WGS) entry which is preliminary data.</text>
</comment>
<dbReference type="Pfam" id="PF04120">
    <property type="entry name" value="Iron_permease"/>
    <property type="match status" value="1"/>
</dbReference>
<proteinExistence type="predicted"/>
<protein>
    <recommendedName>
        <fullName evidence="4">Low affinity iron permease family protein</fullName>
    </recommendedName>
</protein>
<reference evidence="2 3" key="1">
    <citation type="journal article" date="2016" name="Nat. Commun.">
        <title>Thousands of microbial genomes shed light on interconnected biogeochemical processes in an aquifer system.</title>
        <authorList>
            <person name="Anantharaman K."/>
            <person name="Brown C.T."/>
            <person name="Hug L.A."/>
            <person name="Sharon I."/>
            <person name="Castelle C.J."/>
            <person name="Probst A.J."/>
            <person name="Thomas B.C."/>
            <person name="Singh A."/>
            <person name="Wilkins M.J."/>
            <person name="Karaoz U."/>
            <person name="Brodie E.L."/>
            <person name="Williams K.H."/>
            <person name="Hubbard S.S."/>
            <person name="Banfield J.F."/>
        </authorList>
    </citation>
    <scope>NUCLEOTIDE SEQUENCE [LARGE SCALE GENOMIC DNA]</scope>
</reference>
<feature type="transmembrane region" description="Helical" evidence="1">
    <location>
        <begin position="32"/>
        <end position="53"/>
    </location>
</feature>
<evidence type="ECO:0008006" key="4">
    <source>
        <dbReference type="Google" id="ProtNLM"/>
    </source>
</evidence>
<dbReference type="InterPro" id="IPR007251">
    <property type="entry name" value="Iron_permease_Fet4"/>
</dbReference>
<dbReference type="Proteomes" id="UP000178615">
    <property type="component" value="Unassembled WGS sequence"/>
</dbReference>
<sequence>MKDIILKTKKNRITRKFQAFADFIDKIVGSPYWFALSVLVVILWFLSGFIVGFGQTWQLVINTTTTILTFLMLSLLHSSQQKWEEKIEKLESLEALKIKEIEEEIDDSDNDINKNEDINKN</sequence>
<keyword evidence="1" id="KW-1133">Transmembrane helix</keyword>
<keyword evidence="1" id="KW-0812">Transmembrane</keyword>
<name>A0A1F4UKI2_UNCKA</name>
<organism evidence="2 3">
    <name type="scientific">candidate division WWE3 bacterium RBG_19FT_COMBO_34_6</name>
    <dbReference type="NCBI Taxonomy" id="1802612"/>
    <lineage>
        <taxon>Bacteria</taxon>
        <taxon>Katanobacteria</taxon>
    </lineage>
</organism>
<dbReference type="EMBL" id="MEUV01000036">
    <property type="protein sequence ID" value="OGC45464.1"/>
    <property type="molecule type" value="Genomic_DNA"/>
</dbReference>
<gene>
    <name evidence="2" type="ORF">A2V49_03465</name>
</gene>
<evidence type="ECO:0000313" key="2">
    <source>
        <dbReference type="EMBL" id="OGC45464.1"/>
    </source>
</evidence>
<accession>A0A1F4UKI2</accession>
<evidence type="ECO:0000256" key="1">
    <source>
        <dbReference type="SAM" id="Phobius"/>
    </source>
</evidence>
<evidence type="ECO:0000313" key="3">
    <source>
        <dbReference type="Proteomes" id="UP000178615"/>
    </source>
</evidence>
<feature type="transmembrane region" description="Helical" evidence="1">
    <location>
        <begin position="59"/>
        <end position="76"/>
    </location>
</feature>
<dbReference type="GO" id="GO:0055085">
    <property type="term" value="P:transmembrane transport"/>
    <property type="evidence" value="ECO:0007669"/>
    <property type="project" value="InterPro"/>
</dbReference>
<dbReference type="AlphaFoldDB" id="A0A1F4UKI2"/>
<keyword evidence="1" id="KW-0472">Membrane</keyword>